<name>A0ABC8YDY3_9POAL</name>
<keyword evidence="1" id="KW-0175">Coiled coil</keyword>
<feature type="coiled-coil region" evidence="1">
    <location>
        <begin position="7"/>
        <end position="34"/>
    </location>
</feature>
<keyword evidence="4" id="KW-1185">Reference proteome</keyword>
<protein>
    <submittedName>
        <fullName evidence="3">Uncharacterized protein</fullName>
    </submittedName>
</protein>
<dbReference type="AlphaFoldDB" id="A0ABC8YDY3"/>
<gene>
    <name evidence="3" type="ORF">URODEC1_LOCUS32621</name>
</gene>
<dbReference type="EMBL" id="OZ075126">
    <property type="protein sequence ID" value="CAL4940613.1"/>
    <property type="molecule type" value="Genomic_DNA"/>
</dbReference>
<proteinExistence type="predicted"/>
<reference evidence="4" key="1">
    <citation type="submission" date="2024-06" db="EMBL/GenBank/DDBJ databases">
        <authorList>
            <person name="Ryan C."/>
        </authorList>
    </citation>
    <scope>NUCLEOTIDE SEQUENCE [LARGE SCALE GENOMIC DNA]</scope>
</reference>
<evidence type="ECO:0000256" key="2">
    <source>
        <dbReference type="SAM" id="MobiDB-lite"/>
    </source>
</evidence>
<sequence>MASGAAMDVIKDENALLRNELAKAREAAETAAKAEIAKVREAAKAEVAEARGLELAAKAELAKVREAAKAEVAEIRKSETAAKAELAKVRKSQDARLQELIKPFQDWKAKLQSATSKHAEYVSVLNNEVTDTFNSALDTATKSVAAVTTANPKPPHSLSGMKTERG</sequence>
<reference evidence="3 4" key="2">
    <citation type="submission" date="2024-10" db="EMBL/GenBank/DDBJ databases">
        <authorList>
            <person name="Ryan C."/>
        </authorList>
    </citation>
    <scope>NUCLEOTIDE SEQUENCE [LARGE SCALE GENOMIC DNA]</scope>
</reference>
<evidence type="ECO:0000313" key="4">
    <source>
        <dbReference type="Proteomes" id="UP001497457"/>
    </source>
</evidence>
<feature type="region of interest" description="Disordered" evidence="2">
    <location>
        <begin position="147"/>
        <end position="166"/>
    </location>
</feature>
<organism evidence="3 4">
    <name type="scientific">Urochloa decumbens</name>
    <dbReference type="NCBI Taxonomy" id="240449"/>
    <lineage>
        <taxon>Eukaryota</taxon>
        <taxon>Viridiplantae</taxon>
        <taxon>Streptophyta</taxon>
        <taxon>Embryophyta</taxon>
        <taxon>Tracheophyta</taxon>
        <taxon>Spermatophyta</taxon>
        <taxon>Magnoliopsida</taxon>
        <taxon>Liliopsida</taxon>
        <taxon>Poales</taxon>
        <taxon>Poaceae</taxon>
        <taxon>PACMAD clade</taxon>
        <taxon>Panicoideae</taxon>
        <taxon>Panicodae</taxon>
        <taxon>Paniceae</taxon>
        <taxon>Melinidinae</taxon>
        <taxon>Urochloa</taxon>
    </lineage>
</organism>
<accession>A0ABC8YDY3</accession>
<evidence type="ECO:0000313" key="3">
    <source>
        <dbReference type="EMBL" id="CAL4940613.1"/>
    </source>
</evidence>
<evidence type="ECO:0000256" key="1">
    <source>
        <dbReference type="SAM" id="Coils"/>
    </source>
</evidence>
<dbReference type="Proteomes" id="UP001497457">
    <property type="component" value="Chromosome 16b"/>
</dbReference>